<organism evidence="3 4">
    <name type="scientific">Dichanthelium oligosanthes</name>
    <dbReference type="NCBI Taxonomy" id="888268"/>
    <lineage>
        <taxon>Eukaryota</taxon>
        <taxon>Viridiplantae</taxon>
        <taxon>Streptophyta</taxon>
        <taxon>Embryophyta</taxon>
        <taxon>Tracheophyta</taxon>
        <taxon>Spermatophyta</taxon>
        <taxon>Magnoliopsida</taxon>
        <taxon>Liliopsida</taxon>
        <taxon>Poales</taxon>
        <taxon>Poaceae</taxon>
        <taxon>PACMAD clade</taxon>
        <taxon>Panicoideae</taxon>
        <taxon>Panicodae</taxon>
        <taxon>Paniceae</taxon>
        <taxon>Dichantheliinae</taxon>
        <taxon>Dichanthelium</taxon>
    </lineage>
</organism>
<evidence type="ECO:0000256" key="1">
    <source>
        <dbReference type="SAM" id="MobiDB-lite"/>
    </source>
</evidence>
<dbReference type="PANTHER" id="PTHR46136:SF14">
    <property type="entry name" value="NET DOMAIN-CONTAINING PROTEIN"/>
    <property type="match status" value="1"/>
</dbReference>
<dbReference type="InterPro" id="IPR052442">
    <property type="entry name" value="Env_Response_Regulator"/>
</dbReference>
<dbReference type="InterPro" id="IPR027353">
    <property type="entry name" value="NET_dom"/>
</dbReference>
<dbReference type="InterPro" id="IPR038336">
    <property type="entry name" value="NET_sf"/>
</dbReference>
<proteinExistence type="predicted"/>
<sequence length="291" mass="31985">MMDFAPADLSSSDPRLMLRKRLREEMEVLRGILRKAELLVGRTVDNGRAEPRRRKDGRFLAAEDRSVATGAGRRTCAKRRKTIHVAEIVEPRMSKDEISSLVTRVSSLSENMPAHILEFLKKECTGHADENGEEMEIDLGSMRHAAMYQLRKLLDEFAEDEKHQQVLNTSRPISRSPQREQEDGEIVEEEDCNVTIDTCSYASPVAACKVLCSPQRLLEDGEVAEEEDVVCRATAPVATEDFAEAGSSPSSSSSKSSSGSSSSSGCSSGRSCSDSSDFDSSDSERLFGRAP</sequence>
<accession>A0A1E5WAQ8</accession>
<dbReference type="STRING" id="888268.A0A1E5WAQ8"/>
<dbReference type="EMBL" id="LWDX02015674">
    <property type="protein sequence ID" value="OEL34328.1"/>
    <property type="molecule type" value="Genomic_DNA"/>
</dbReference>
<evidence type="ECO:0000259" key="2">
    <source>
        <dbReference type="Pfam" id="PF17035"/>
    </source>
</evidence>
<feature type="region of interest" description="Disordered" evidence="1">
    <location>
        <begin position="163"/>
        <end position="187"/>
    </location>
</feature>
<protein>
    <recommendedName>
        <fullName evidence="2">NET domain-containing protein</fullName>
    </recommendedName>
</protein>
<dbReference type="OrthoDB" id="696199at2759"/>
<dbReference type="Gene3D" id="1.20.1270.220">
    <property type="match status" value="1"/>
</dbReference>
<dbReference type="PANTHER" id="PTHR46136">
    <property type="entry name" value="TRANSCRIPTION FACTOR GTE8"/>
    <property type="match status" value="1"/>
</dbReference>
<reference evidence="3 4" key="1">
    <citation type="submission" date="2016-09" db="EMBL/GenBank/DDBJ databases">
        <title>The draft genome of Dichanthelium oligosanthes: A C3 panicoid grass species.</title>
        <authorList>
            <person name="Studer A.J."/>
            <person name="Schnable J.C."/>
            <person name="Brutnell T.P."/>
        </authorList>
    </citation>
    <scope>NUCLEOTIDE SEQUENCE [LARGE SCALE GENOMIC DNA]</scope>
    <source>
        <strain evidence="4">cv. Kellogg 1175</strain>
        <tissue evidence="3">Leaf</tissue>
    </source>
</reference>
<feature type="domain" description="NET" evidence="2">
    <location>
        <begin position="93"/>
        <end position="155"/>
    </location>
</feature>
<evidence type="ECO:0000313" key="4">
    <source>
        <dbReference type="Proteomes" id="UP000095767"/>
    </source>
</evidence>
<name>A0A1E5WAQ8_9POAL</name>
<keyword evidence="4" id="KW-1185">Reference proteome</keyword>
<feature type="compositionally biased region" description="Low complexity" evidence="1">
    <location>
        <begin position="246"/>
        <end position="275"/>
    </location>
</feature>
<dbReference type="AlphaFoldDB" id="A0A1E5WAQ8"/>
<comment type="caution">
    <text evidence="3">The sequence shown here is derived from an EMBL/GenBank/DDBJ whole genome shotgun (WGS) entry which is preliminary data.</text>
</comment>
<feature type="compositionally biased region" description="Polar residues" evidence="1">
    <location>
        <begin position="165"/>
        <end position="176"/>
    </location>
</feature>
<dbReference type="Proteomes" id="UP000095767">
    <property type="component" value="Unassembled WGS sequence"/>
</dbReference>
<feature type="region of interest" description="Disordered" evidence="1">
    <location>
        <begin position="240"/>
        <end position="291"/>
    </location>
</feature>
<evidence type="ECO:0000313" key="3">
    <source>
        <dbReference type="EMBL" id="OEL34328.1"/>
    </source>
</evidence>
<feature type="compositionally biased region" description="Basic and acidic residues" evidence="1">
    <location>
        <begin position="282"/>
        <end position="291"/>
    </location>
</feature>
<dbReference type="Pfam" id="PF17035">
    <property type="entry name" value="BET"/>
    <property type="match status" value="1"/>
</dbReference>
<gene>
    <name evidence="3" type="ORF">BAE44_0004651</name>
</gene>